<reference evidence="4 5" key="1">
    <citation type="submission" date="2016-04" db="EMBL/GenBank/DDBJ databases">
        <title>Evolutionary innovation and constraint leading to complex multicellularity in the Ascomycota.</title>
        <authorList>
            <person name="Cisse O."/>
            <person name="Nguyen A."/>
            <person name="Hewitt D.A."/>
            <person name="Jedd G."/>
            <person name="Stajich J.E."/>
        </authorList>
    </citation>
    <scope>NUCLEOTIDE SEQUENCE [LARGE SCALE GENOMIC DNA]</scope>
    <source>
        <strain evidence="4 5">DAH-3</strain>
    </source>
</reference>
<gene>
    <name evidence="4" type="ORF">NEOLI_005259</name>
</gene>
<dbReference type="InterPro" id="IPR013320">
    <property type="entry name" value="ConA-like_dom_sf"/>
</dbReference>
<evidence type="ECO:0000256" key="1">
    <source>
        <dbReference type="ARBA" id="ARBA00005519"/>
    </source>
</evidence>
<dbReference type="OMA" id="QEYCGRD"/>
<keyword evidence="3" id="KW-0732">Signal</keyword>
<evidence type="ECO:0000256" key="3">
    <source>
        <dbReference type="SAM" id="SignalP"/>
    </source>
</evidence>
<evidence type="ECO:0000313" key="5">
    <source>
        <dbReference type="Proteomes" id="UP000186594"/>
    </source>
</evidence>
<evidence type="ECO:0000313" key="4">
    <source>
        <dbReference type="EMBL" id="OLL22925.1"/>
    </source>
</evidence>
<dbReference type="PANTHER" id="PTHR34002:SF9">
    <property type="entry name" value="XYLOGLUCAN-SPECIFIC ENDO-BETA-1,4-GLUCANASE A"/>
    <property type="match status" value="1"/>
</dbReference>
<keyword evidence="2" id="KW-0326">Glycosidase</keyword>
<feature type="chain" id="PRO_5012234013" evidence="3">
    <location>
        <begin position="17"/>
        <end position="250"/>
    </location>
</feature>
<dbReference type="GO" id="GO:0008810">
    <property type="term" value="F:cellulase activity"/>
    <property type="evidence" value="ECO:0007669"/>
    <property type="project" value="InterPro"/>
</dbReference>
<comment type="similarity">
    <text evidence="1 2">Belongs to the glycosyl hydrolase 12 (cellulase H) family.</text>
</comment>
<evidence type="ECO:0000256" key="2">
    <source>
        <dbReference type="RuleBase" id="RU361163"/>
    </source>
</evidence>
<feature type="signal peptide" evidence="3">
    <location>
        <begin position="1"/>
        <end position="16"/>
    </location>
</feature>
<sequence>MFFSTFFYIATSFVFAACVPMKKCNTDQTTRIADYLIQNTLGGADGFTGSQCLAVDSSETDPISFGASWSWDYSDAGKHTVKSYSNAVRLQDAPIPVTKITSMPSSWSWEYSGEGVVADVTYDLLFSPTPKPAQHQDNLFEIMIWLGQLGDMFPLSYPGSVAEHVTVAGRSWLLYRGIINTNQNVISFIRMDGDIKDYQADINEFVKHCIDKEHLPTDYYMLAIGGGSEAVTGKNAYFQTKSYSVKINQG</sequence>
<dbReference type="Proteomes" id="UP000186594">
    <property type="component" value="Unassembled WGS sequence"/>
</dbReference>
<comment type="caution">
    <text evidence="4">The sequence shown here is derived from an EMBL/GenBank/DDBJ whole genome shotgun (WGS) entry which is preliminary data.</text>
</comment>
<dbReference type="Gene3D" id="2.60.120.180">
    <property type="match status" value="1"/>
</dbReference>
<dbReference type="AlphaFoldDB" id="A0A1U7LJU2"/>
<keyword evidence="5" id="KW-1185">Reference proteome</keyword>
<organism evidence="4 5">
    <name type="scientific">Neolecta irregularis (strain DAH-3)</name>
    <dbReference type="NCBI Taxonomy" id="1198029"/>
    <lineage>
        <taxon>Eukaryota</taxon>
        <taxon>Fungi</taxon>
        <taxon>Dikarya</taxon>
        <taxon>Ascomycota</taxon>
        <taxon>Taphrinomycotina</taxon>
        <taxon>Neolectales</taxon>
        <taxon>Neolectaceae</taxon>
        <taxon>Neolecta</taxon>
    </lineage>
</organism>
<keyword evidence="2" id="KW-0378">Hydrolase</keyword>
<accession>A0A1U7LJU2</accession>
<protein>
    <submittedName>
        <fullName evidence="4">Putative xyloglucan-specific endo-beta-1,4-glucanase A</fullName>
    </submittedName>
</protein>
<dbReference type="STRING" id="1198029.A0A1U7LJU2"/>
<proteinExistence type="inferred from homology"/>
<dbReference type="InterPro" id="IPR002594">
    <property type="entry name" value="GH12"/>
</dbReference>
<dbReference type="PANTHER" id="PTHR34002">
    <property type="entry name" value="BLR1656 PROTEIN"/>
    <property type="match status" value="1"/>
</dbReference>
<dbReference type="GO" id="GO:0000272">
    <property type="term" value="P:polysaccharide catabolic process"/>
    <property type="evidence" value="ECO:0007669"/>
    <property type="project" value="UniProtKB-KW"/>
</dbReference>
<keyword evidence="2" id="KW-0624">Polysaccharide degradation</keyword>
<dbReference type="Pfam" id="PF01670">
    <property type="entry name" value="Glyco_hydro_12"/>
    <property type="match status" value="1"/>
</dbReference>
<dbReference type="SUPFAM" id="SSF49899">
    <property type="entry name" value="Concanavalin A-like lectins/glucanases"/>
    <property type="match status" value="1"/>
</dbReference>
<dbReference type="EMBL" id="LXFE01002628">
    <property type="protein sequence ID" value="OLL22925.1"/>
    <property type="molecule type" value="Genomic_DNA"/>
</dbReference>
<dbReference type="OrthoDB" id="95118at2759"/>
<dbReference type="InterPro" id="IPR013319">
    <property type="entry name" value="GH11/12"/>
</dbReference>
<keyword evidence="2" id="KW-0119">Carbohydrate metabolism</keyword>
<name>A0A1U7LJU2_NEOID</name>